<dbReference type="AlphaFoldDB" id="A0A5B7FTW1"/>
<name>A0A5B7FTW1_PORTR</name>
<sequence>MLSGIVLWYVWRRWRETAVEGHNRLREAKSTGDGGQVEALEEIREKTKEIRKTEARGQEPRNGRRRRGEGGEEGAGGKTEQKHRRGKLEHVISVVTHNKVPITTAGCYTRELVEQPRRVAKGCTRGVAVVNDRLVVIVRRPGVVGGGRGGNLD</sequence>
<accession>A0A5B7FTW1</accession>
<evidence type="ECO:0000313" key="3">
    <source>
        <dbReference type="Proteomes" id="UP000324222"/>
    </source>
</evidence>
<protein>
    <submittedName>
        <fullName evidence="2">Uncharacterized protein</fullName>
    </submittedName>
</protein>
<gene>
    <name evidence="2" type="ORF">E2C01_042523</name>
</gene>
<keyword evidence="3" id="KW-1185">Reference proteome</keyword>
<dbReference type="Proteomes" id="UP000324222">
    <property type="component" value="Unassembled WGS sequence"/>
</dbReference>
<evidence type="ECO:0000256" key="1">
    <source>
        <dbReference type="SAM" id="MobiDB-lite"/>
    </source>
</evidence>
<feature type="compositionally biased region" description="Basic and acidic residues" evidence="1">
    <location>
        <begin position="47"/>
        <end position="62"/>
    </location>
</feature>
<dbReference type="EMBL" id="VSRR010008442">
    <property type="protein sequence ID" value="MPC48739.1"/>
    <property type="molecule type" value="Genomic_DNA"/>
</dbReference>
<comment type="caution">
    <text evidence="2">The sequence shown here is derived from an EMBL/GenBank/DDBJ whole genome shotgun (WGS) entry which is preliminary data.</text>
</comment>
<evidence type="ECO:0000313" key="2">
    <source>
        <dbReference type="EMBL" id="MPC48739.1"/>
    </source>
</evidence>
<organism evidence="2 3">
    <name type="scientific">Portunus trituberculatus</name>
    <name type="common">Swimming crab</name>
    <name type="synonym">Neptunus trituberculatus</name>
    <dbReference type="NCBI Taxonomy" id="210409"/>
    <lineage>
        <taxon>Eukaryota</taxon>
        <taxon>Metazoa</taxon>
        <taxon>Ecdysozoa</taxon>
        <taxon>Arthropoda</taxon>
        <taxon>Crustacea</taxon>
        <taxon>Multicrustacea</taxon>
        <taxon>Malacostraca</taxon>
        <taxon>Eumalacostraca</taxon>
        <taxon>Eucarida</taxon>
        <taxon>Decapoda</taxon>
        <taxon>Pleocyemata</taxon>
        <taxon>Brachyura</taxon>
        <taxon>Eubrachyura</taxon>
        <taxon>Portunoidea</taxon>
        <taxon>Portunidae</taxon>
        <taxon>Portuninae</taxon>
        <taxon>Portunus</taxon>
    </lineage>
</organism>
<reference evidence="2 3" key="1">
    <citation type="submission" date="2019-05" db="EMBL/GenBank/DDBJ databases">
        <title>Another draft genome of Portunus trituberculatus and its Hox gene families provides insights of decapod evolution.</title>
        <authorList>
            <person name="Jeong J.-H."/>
            <person name="Song I."/>
            <person name="Kim S."/>
            <person name="Choi T."/>
            <person name="Kim D."/>
            <person name="Ryu S."/>
            <person name="Kim W."/>
        </authorList>
    </citation>
    <scope>NUCLEOTIDE SEQUENCE [LARGE SCALE GENOMIC DNA]</scope>
    <source>
        <tissue evidence="2">Muscle</tissue>
    </source>
</reference>
<proteinExistence type="predicted"/>
<feature type="region of interest" description="Disordered" evidence="1">
    <location>
        <begin position="47"/>
        <end position="87"/>
    </location>
</feature>